<feature type="transmembrane region" description="Helical" evidence="1">
    <location>
        <begin position="51"/>
        <end position="73"/>
    </location>
</feature>
<sequence length="121" mass="14077">MTEITLASKISMFLIFTGCFGIFIWIGLVVYLKSKWLAYLEDVLDDGVRFYSLNIFFAGQGVLQYATVFLWSFHAKRYGMFEKRTHVPQHIQTLLIFSFCWFMSSIALMVASVIMSKIYNL</sequence>
<evidence type="ECO:0000313" key="3">
    <source>
        <dbReference type="Proteomes" id="UP000250163"/>
    </source>
</evidence>
<protein>
    <submittedName>
        <fullName evidence="2">Uncharacterized protein</fullName>
    </submittedName>
</protein>
<evidence type="ECO:0000313" key="2">
    <source>
        <dbReference type="EMBL" id="SQD78095.1"/>
    </source>
</evidence>
<gene>
    <name evidence="2" type="ORF">MORIYA_1617</name>
</gene>
<keyword evidence="1" id="KW-1133">Transmembrane helix</keyword>
<dbReference type="EMBL" id="LS483250">
    <property type="protein sequence ID" value="SQD78095.1"/>
    <property type="molecule type" value="Genomic_DNA"/>
</dbReference>
<dbReference type="RefSeq" id="WP_112714039.1">
    <property type="nucleotide sequence ID" value="NZ_LS483250.1"/>
</dbReference>
<name>A0A330LVL4_9GAMM</name>
<feature type="transmembrane region" description="Helical" evidence="1">
    <location>
        <begin position="12"/>
        <end position="31"/>
    </location>
</feature>
<dbReference type="KEGG" id="mya:MORIYA_1617"/>
<dbReference type="AlphaFoldDB" id="A0A330LVL4"/>
<keyword evidence="1" id="KW-0472">Membrane</keyword>
<feature type="transmembrane region" description="Helical" evidence="1">
    <location>
        <begin position="94"/>
        <end position="115"/>
    </location>
</feature>
<proteinExistence type="predicted"/>
<keyword evidence="1" id="KW-0812">Transmembrane</keyword>
<evidence type="ECO:0000256" key="1">
    <source>
        <dbReference type="SAM" id="Phobius"/>
    </source>
</evidence>
<reference evidence="3" key="1">
    <citation type="submission" date="2018-05" db="EMBL/GenBank/DDBJ databases">
        <authorList>
            <person name="Cea G.-C."/>
            <person name="William W."/>
        </authorList>
    </citation>
    <scope>NUCLEOTIDE SEQUENCE [LARGE SCALE GENOMIC DNA]</scope>
    <source>
        <strain evidence="3">DB21MT 5</strain>
    </source>
</reference>
<accession>A0A330LVL4</accession>
<dbReference type="OrthoDB" id="6306073at2"/>
<keyword evidence="3" id="KW-1185">Reference proteome</keyword>
<dbReference type="Proteomes" id="UP000250163">
    <property type="component" value="Chromosome MORIYA"/>
</dbReference>
<organism evidence="2 3">
    <name type="scientific">Moritella yayanosii</name>
    <dbReference type="NCBI Taxonomy" id="69539"/>
    <lineage>
        <taxon>Bacteria</taxon>
        <taxon>Pseudomonadati</taxon>
        <taxon>Pseudomonadota</taxon>
        <taxon>Gammaproteobacteria</taxon>
        <taxon>Alteromonadales</taxon>
        <taxon>Moritellaceae</taxon>
        <taxon>Moritella</taxon>
    </lineage>
</organism>